<dbReference type="GO" id="GO:0003677">
    <property type="term" value="F:DNA binding"/>
    <property type="evidence" value="ECO:0007669"/>
    <property type="project" value="InterPro"/>
</dbReference>
<accession>A0A6J4U7Z7</accession>
<gene>
    <name evidence="1" type="ORF">AVDCRST_MAG88-167</name>
</gene>
<dbReference type="InterPro" id="IPR002514">
    <property type="entry name" value="Transposase_8"/>
</dbReference>
<dbReference type="AlphaFoldDB" id="A0A6J4U7Z7"/>
<dbReference type="SUPFAM" id="SSF46689">
    <property type="entry name" value="Homeodomain-like"/>
    <property type="match status" value="1"/>
</dbReference>
<dbReference type="GO" id="GO:0006313">
    <property type="term" value="P:DNA transposition"/>
    <property type="evidence" value="ECO:0007669"/>
    <property type="project" value="InterPro"/>
</dbReference>
<dbReference type="InterPro" id="IPR036388">
    <property type="entry name" value="WH-like_DNA-bd_sf"/>
</dbReference>
<dbReference type="Gene3D" id="1.10.10.10">
    <property type="entry name" value="Winged helix-like DNA-binding domain superfamily/Winged helix DNA-binding domain"/>
    <property type="match status" value="1"/>
</dbReference>
<dbReference type="EMBL" id="CADCWM010000050">
    <property type="protein sequence ID" value="CAA9542934.1"/>
    <property type="molecule type" value="Genomic_DNA"/>
</dbReference>
<evidence type="ECO:0008006" key="2">
    <source>
        <dbReference type="Google" id="ProtNLM"/>
    </source>
</evidence>
<dbReference type="InterPro" id="IPR009057">
    <property type="entry name" value="Homeodomain-like_sf"/>
</dbReference>
<organism evidence="1">
    <name type="scientific">uncultured Thermomicrobiales bacterium</name>
    <dbReference type="NCBI Taxonomy" id="1645740"/>
    <lineage>
        <taxon>Bacteria</taxon>
        <taxon>Pseudomonadati</taxon>
        <taxon>Thermomicrobiota</taxon>
        <taxon>Thermomicrobia</taxon>
        <taxon>Thermomicrobiales</taxon>
        <taxon>environmental samples</taxon>
    </lineage>
</organism>
<dbReference type="Pfam" id="PF01527">
    <property type="entry name" value="HTH_Tnp_1"/>
    <property type="match status" value="1"/>
</dbReference>
<evidence type="ECO:0000313" key="1">
    <source>
        <dbReference type="EMBL" id="CAA9542934.1"/>
    </source>
</evidence>
<sequence>MTHGRIHSREFKLDVVRQIARGEKRPAQVCREYGLAESLLLRWRKEYDARGEAAFGPAGDSGNRALAQRVAELERLCGQLALENAALKRGLSLSRSRSSTR</sequence>
<protein>
    <recommendedName>
        <fullName evidence="2">Transposase</fullName>
    </recommendedName>
</protein>
<name>A0A6J4U7Z7_9BACT</name>
<dbReference type="GO" id="GO:0004803">
    <property type="term" value="F:transposase activity"/>
    <property type="evidence" value="ECO:0007669"/>
    <property type="project" value="InterPro"/>
</dbReference>
<proteinExistence type="predicted"/>
<reference evidence="1" key="1">
    <citation type="submission" date="2020-02" db="EMBL/GenBank/DDBJ databases">
        <authorList>
            <person name="Meier V. D."/>
        </authorList>
    </citation>
    <scope>NUCLEOTIDE SEQUENCE</scope>
    <source>
        <strain evidence="1">AVDCRST_MAG88</strain>
    </source>
</reference>